<organism evidence="1 2">
    <name type="scientific">Stachybotrys elegans</name>
    <dbReference type="NCBI Taxonomy" id="80388"/>
    <lineage>
        <taxon>Eukaryota</taxon>
        <taxon>Fungi</taxon>
        <taxon>Dikarya</taxon>
        <taxon>Ascomycota</taxon>
        <taxon>Pezizomycotina</taxon>
        <taxon>Sordariomycetes</taxon>
        <taxon>Hypocreomycetidae</taxon>
        <taxon>Hypocreales</taxon>
        <taxon>Stachybotryaceae</taxon>
        <taxon>Stachybotrys</taxon>
    </lineage>
</organism>
<reference evidence="1" key="1">
    <citation type="journal article" date="2021" name="Nat. Commun.">
        <title>Genetic determinants of endophytism in the Arabidopsis root mycobiome.</title>
        <authorList>
            <person name="Mesny F."/>
            <person name="Miyauchi S."/>
            <person name="Thiergart T."/>
            <person name="Pickel B."/>
            <person name="Atanasova L."/>
            <person name="Karlsson M."/>
            <person name="Huettel B."/>
            <person name="Barry K.W."/>
            <person name="Haridas S."/>
            <person name="Chen C."/>
            <person name="Bauer D."/>
            <person name="Andreopoulos W."/>
            <person name="Pangilinan J."/>
            <person name="LaButti K."/>
            <person name="Riley R."/>
            <person name="Lipzen A."/>
            <person name="Clum A."/>
            <person name="Drula E."/>
            <person name="Henrissat B."/>
            <person name="Kohler A."/>
            <person name="Grigoriev I.V."/>
            <person name="Martin F.M."/>
            <person name="Hacquard S."/>
        </authorList>
    </citation>
    <scope>NUCLEOTIDE SEQUENCE</scope>
    <source>
        <strain evidence="1">MPI-CAGE-CH-0235</strain>
    </source>
</reference>
<accession>A0A8K0WTZ5</accession>
<protein>
    <recommendedName>
        <fullName evidence="3">DUF4419 domain-containing protein</fullName>
    </recommendedName>
</protein>
<sequence>MLHLLLVGSSLVAADITISVHDVGPIEYDFGAAVSSPVELLAASCPEEFDPYGPHRVEVLISSFNNVSEQAQYTSGSPPTSVIPSSDSIVRGAIEAWAKHQHLVLRPDEIWFEILAQLNMYMAVHAEDLRDLFVNHEGREKIEVQRDTWYEAVGAFSQEIQDRVKTNWLMDWIMPGFTTSSPDDEMTATVLMMGLMQYYFEFGISITCGLPRVTLLGDREDWERLLAKLDRLPEWGREPADYANNLRPILRRFVQTFDEPESEAIRSFWAQIVRADDRFSCDSGPSEYSISGWITGFLHWRRDGRLRVRASEASSYAGREGTIKLDKVTYVPEPLEDIPIGYAKAPVTLLDYPEQGTDTDAFVLAGNVAVRRSPEDGGYVRAQPMSAWFLYALVAGEPPHGRQELDTIADAVRTCRGDRRIHIDDPYSDME</sequence>
<dbReference type="OrthoDB" id="9978173at2759"/>
<dbReference type="EMBL" id="JAGPNK010000003">
    <property type="protein sequence ID" value="KAH7324751.1"/>
    <property type="molecule type" value="Genomic_DNA"/>
</dbReference>
<evidence type="ECO:0008006" key="3">
    <source>
        <dbReference type="Google" id="ProtNLM"/>
    </source>
</evidence>
<evidence type="ECO:0000313" key="1">
    <source>
        <dbReference type="EMBL" id="KAH7324751.1"/>
    </source>
</evidence>
<dbReference type="InterPro" id="IPR025533">
    <property type="entry name" value="DUF4419"/>
</dbReference>
<gene>
    <name evidence="1" type="ORF">B0I35DRAFT_348921</name>
</gene>
<dbReference type="AlphaFoldDB" id="A0A8K0WTZ5"/>
<dbReference type="PANTHER" id="PTHR31252">
    <property type="entry name" value="DUF4419 DOMAIN-CONTAINING PROTEIN"/>
    <property type="match status" value="1"/>
</dbReference>
<dbReference type="Pfam" id="PF14388">
    <property type="entry name" value="DUF4419"/>
    <property type="match status" value="1"/>
</dbReference>
<name>A0A8K0WTZ5_9HYPO</name>
<dbReference type="Proteomes" id="UP000813444">
    <property type="component" value="Unassembled WGS sequence"/>
</dbReference>
<evidence type="ECO:0000313" key="2">
    <source>
        <dbReference type="Proteomes" id="UP000813444"/>
    </source>
</evidence>
<dbReference type="PANTHER" id="PTHR31252:SF11">
    <property type="entry name" value="DUF4419 DOMAIN-CONTAINING PROTEIN"/>
    <property type="match status" value="1"/>
</dbReference>
<keyword evidence="2" id="KW-1185">Reference proteome</keyword>
<comment type="caution">
    <text evidence="1">The sequence shown here is derived from an EMBL/GenBank/DDBJ whole genome shotgun (WGS) entry which is preliminary data.</text>
</comment>
<proteinExistence type="predicted"/>